<sequence>MLPQAESLWHNLLDQCRKILDNEDDFETMTAFDDHEQVAAQSDTVLTEIIAILSEFGDQLKFLQIFSDSGALDEETLAAFFEILQALTINIVKAIKYFRRRKITDAAIAPNSAWSNLRRETEARSFVAAMKSNAELVQLYEKHFANSSPLTASMRCHTIPFIRNPGFFGRKDILDMVDKSFREQPIRPTSIALWGAAGIGKTQIALEYANRLWSEGFNVIIWISSETNAERAKCYSDAARQLQFKDFSETNTPEKNQHLVLQWLQRTGTGVIARSFEVPPFTLSESTEMILQITEQCEAPETEVQAAREVSGELGGLALAIDITAKQIKNSRRFRSVQDFIPYLRRDLKAGYTRSKQSKGQDSHWYPHDLDNIWRIAFQNLNEDAATLMNLICNLSPESIPQYLFQPRETVEDAKDELLHASLVRINPETGLMSVHRLLQHAYFLDMSTAARMTSIHNLLVLLRAYFPTYDGASHLYSQWNLCAALHLHIQALRDKVIALKATEPIDNDDQELYTELILNDTWYMIEIQQFLEAERSLLSLLETAENDSVFAAKVHRSLLGLYERTGRSILAKNSACSEFAIVRRYSQSMSNDVANAWSNMGYTGVSAFEASDGIPYLDKAISIAKDVPEPSRYQQFNIDRFLRNRGRAKQQMRRFEDALCDFDEAESYQEKIHGPNSHYDGETKYERAKIEAWRGNLGEAYALATKTHDLVSAGKPTHASVMAAQYRLGWIAMLQGKNDLALQHFEKSLVISRMNEQHRGNSGESARIQWRMSQVLERMGMEENALSLQEAAVKVKSSLLATGDYAQVEDEESSWDALVGLLYR</sequence>
<feature type="domain" description="DUF7779" evidence="1">
    <location>
        <begin position="377"/>
        <end position="450"/>
    </location>
</feature>
<dbReference type="AlphaFoldDB" id="A0A0G0AP71"/>
<evidence type="ECO:0000313" key="2">
    <source>
        <dbReference type="EMBL" id="KKP06319.1"/>
    </source>
</evidence>
<dbReference type="Gene3D" id="1.25.40.10">
    <property type="entry name" value="Tetratricopeptide repeat domain"/>
    <property type="match status" value="1"/>
</dbReference>
<name>A0A0G0AP71_TRIHA</name>
<dbReference type="InterPro" id="IPR027417">
    <property type="entry name" value="P-loop_NTPase"/>
</dbReference>
<accession>A0A0G0AP71</accession>
<reference evidence="3" key="1">
    <citation type="journal article" date="2015" name="Genome Announc.">
        <title>Draft whole-genome sequence of the biocontrol agent Trichoderma harzianum T6776.</title>
        <authorList>
            <person name="Baroncelli R."/>
            <person name="Piaggeschi G."/>
            <person name="Fiorini L."/>
            <person name="Bertolini E."/>
            <person name="Zapparata A."/>
            <person name="Pe M.E."/>
            <person name="Sarrocco S."/>
            <person name="Vannacci G."/>
        </authorList>
    </citation>
    <scope>NUCLEOTIDE SEQUENCE [LARGE SCALE GENOMIC DNA]</scope>
    <source>
        <strain evidence="3">T6776</strain>
    </source>
</reference>
<comment type="caution">
    <text evidence="2">The sequence shown here is derived from an EMBL/GenBank/DDBJ whole genome shotgun (WGS) entry which is preliminary data.</text>
</comment>
<dbReference type="InterPro" id="IPR056681">
    <property type="entry name" value="DUF7779"/>
</dbReference>
<dbReference type="OMA" id="IWRIAFQ"/>
<dbReference type="SMART" id="SM00028">
    <property type="entry name" value="TPR"/>
    <property type="match status" value="3"/>
</dbReference>
<protein>
    <recommendedName>
        <fullName evidence="1">DUF7779 domain-containing protein</fullName>
    </recommendedName>
</protein>
<dbReference type="PANTHER" id="PTHR35205:SF1">
    <property type="entry name" value="ZU5 DOMAIN-CONTAINING PROTEIN"/>
    <property type="match status" value="1"/>
</dbReference>
<organism evidence="2 3">
    <name type="scientific">Trichoderma harzianum</name>
    <name type="common">Hypocrea lixii</name>
    <dbReference type="NCBI Taxonomy" id="5544"/>
    <lineage>
        <taxon>Eukaryota</taxon>
        <taxon>Fungi</taxon>
        <taxon>Dikarya</taxon>
        <taxon>Ascomycota</taxon>
        <taxon>Pezizomycotina</taxon>
        <taxon>Sordariomycetes</taxon>
        <taxon>Hypocreomycetidae</taxon>
        <taxon>Hypocreales</taxon>
        <taxon>Hypocreaceae</taxon>
        <taxon>Trichoderma</taxon>
    </lineage>
</organism>
<dbReference type="PANTHER" id="PTHR35205">
    <property type="entry name" value="NB-ARC AND TPR DOMAIN PROTEIN"/>
    <property type="match status" value="1"/>
</dbReference>
<dbReference type="Pfam" id="PF25000">
    <property type="entry name" value="DUF7779"/>
    <property type="match status" value="1"/>
</dbReference>
<dbReference type="EMBL" id="JOKZ01000028">
    <property type="protein sequence ID" value="KKP06319.1"/>
    <property type="molecule type" value="Genomic_DNA"/>
</dbReference>
<gene>
    <name evidence="2" type="ORF">THAR02_01564</name>
</gene>
<dbReference type="SUPFAM" id="SSF48452">
    <property type="entry name" value="TPR-like"/>
    <property type="match status" value="2"/>
</dbReference>
<dbReference type="Gene3D" id="3.40.50.300">
    <property type="entry name" value="P-loop containing nucleotide triphosphate hydrolases"/>
    <property type="match status" value="1"/>
</dbReference>
<dbReference type="Proteomes" id="UP000034112">
    <property type="component" value="Unassembled WGS sequence"/>
</dbReference>
<dbReference type="InterPro" id="IPR019734">
    <property type="entry name" value="TPR_rpt"/>
</dbReference>
<dbReference type="SUPFAM" id="SSF52540">
    <property type="entry name" value="P-loop containing nucleoside triphosphate hydrolases"/>
    <property type="match status" value="1"/>
</dbReference>
<dbReference type="OrthoDB" id="6161812at2759"/>
<evidence type="ECO:0000259" key="1">
    <source>
        <dbReference type="Pfam" id="PF25000"/>
    </source>
</evidence>
<dbReference type="InterPro" id="IPR011990">
    <property type="entry name" value="TPR-like_helical_dom_sf"/>
</dbReference>
<proteinExistence type="predicted"/>
<evidence type="ECO:0000313" key="3">
    <source>
        <dbReference type="Proteomes" id="UP000034112"/>
    </source>
</evidence>